<feature type="region of interest" description="Disordered" evidence="1">
    <location>
        <begin position="270"/>
        <end position="328"/>
    </location>
</feature>
<reference evidence="3 4" key="1">
    <citation type="submission" date="2015-03" db="EMBL/GenBank/DDBJ databases">
        <title>Genomics and transcriptomics of the oil-accumulating basidiomycete yeast T. oleaginosus allow insights into substrate utilization and the diverse evolutionary trajectories of mating systems in fungi.</title>
        <authorList>
            <consortium name="DOE Joint Genome Institute"/>
            <person name="Kourist R."/>
            <person name="Kracht O."/>
            <person name="Bracharz F."/>
            <person name="Lipzen A."/>
            <person name="Nolan M."/>
            <person name="Ohm R."/>
            <person name="Grigoriev I."/>
            <person name="Sun S."/>
            <person name="Heitman J."/>
            <person name="Bruck T."/>
            <person name="Nowrousian M."/>
        </authorList>
    </citation>
    <scope>NUCLEOTIDE SEQUENCE [LARGE SCALE GENOMIC DNA]</scope>
    <source>
        <strain evidence="3 4">IBC0246</strain>
    </source>
</reference>
<dbReference type="PROSITE" id="PS50006">
    <property type="entry name" value="FHA_DOMAIN"/>
    <property type="match status" value="1"/>
</dbReference>
<accession>A0A0J0XHU1</accession>
<evidence type="ECO:0000313" key="3">
    <source>
        <dbReference type="EMBL" id="KLT40671.1"/>
    </source>
</evidence>
<dbReference type="Proteomes" id="UP000053611">
    <property type="component" value="Unassembled WGS sequence"/>
</dbReference>
<keyword evidence="4" id="KW-1185">Reference proteome</keyword>
<dbReference type="InterPro" id="IPR000253">
    <property type="entry name" value="FHA_dom"/>
</dbReference>
<evidence type="ECO:0000313" key="4">
    <source>
        <dbReference type="Proteomes" id="UP000053611"/>
    </source>
</evidence>
<name>A0A0J0XHU1_9TREE</name>
<evidence type="ECO:0000259" key="2">
    <source>
        <dbReference type="PROSITE" id="PS50006"/>
    </source>
</evidence>
<dbReference type="Pfam" id="PF00498">
    <property type="entry name" value="FHA"/>
    <property type="match status" value="1"/>
</dbReference>
<dbReference type="RefSeq" id="XP_018277162.1">
    <property type="nucleotide sequence ID" value="XM_018426853.1"/>
</dbReference>
<feature type="region of interest" description="Disordered" evidence="1">
    <location>
        <begin position="150"/>
        <end position="181"/>
    </location>
</feature>
<feature type="compositionally biased region" description="Acidic residues" evidence="1">
    <location>
        <begin position="435"/>
        <end position="453"/>
    </location>
</feature>
<feature type="domain" description="FHA" evidence="2">
    <location>
        <begin position="38"/>
        <end position="80"/>
    </location>
</feature>
<dbReference type="PANTHER" id="PTHR48148:SF2">
    <property type="entry name" value="PA14 DOMAIN-CONTAINING PROTEIN"/>
    <property type="match status" value="1"/>
</dbReference>
<dbReference type="AlphaFoldDB" id="A0A0J0XHU1"/>
<gene>
    <name evidence="3" type="ORF">CC85DRAFT_329734</name>
</gene>
<dbReference type="OrthoDB" id="6288785at2759"/>
<feature type="compositionally biased region" description="Pro residues" evidence="1">
    <location>
        <begin position="604"/>
        <end position="614"/>
    </location>
</feature>
<dbReference type="STRING" id="879819.A0A0J0XHU1"/>
<feature type="region of interest" description="Disordered" evidence="1">
    <location>
        <begin position="340"/>
        <end position="525"/>
    </location>
</feature>
<feature type="region of interest" description="Disordered" evidence="1">
    <location>
        <begin position="205"/>
        <end position="227"/>
    </location>
</feature>
<feature type="compositionally biased region" description="Low complexity" evidence="1">
    <location>
        <begin position="990"/>
        <end position="999"/>
    </location>
</feature>
<dbReference type="InterPro" id="IPR008984">
    <property type="entry name" value="SMAD_FHA_dom_sf"/>
</dbReference>
<dbReference type="SUPFAM" id="SSF49879">
    <property type="entry name" value="SMAD/FHA domain"/>
    <property type="match status" value="1"/>
</dbReference>
<dbReference type="PANTHER" id="PTHR48148">
    <property type="entry name" value="KERATINOCYTE PROLINE-RICH PROTEIN"/>
    <property type="match status" value="1"/>
</dbReference>
<feature type="compositionally biased region" description="Polar residues" evidence="1">
    <location>
        <begin position="668"/>
        <end position="690"/>
    </location>
</feature>
<feature type="compositionally biased region" description="Basic and acidic residues" evidence="1">
    <location>
        <begin position="885"/>
        <end position="898"/>
    </location>
</feature>
<feature type="compositionally biased region" description="Basic and acidic residues" evidence="1">
    <location>
        <begin position="837"/>
        <end position="846"/>
    </location>
</feature>
<feature type="compositionally biased region" description="Low complexity" evidence="1">
    <location>
        <begin position="627"/>
        <end position="639"/>
    </location>
</feature>
<feature type="compositionally biased region" description="Low complexity" evidence="1">
    <location>
        <begin position="1008"/>
        <end position="1024"/>
    </location>
</feature>
<feature type="compositionally biased region" description="Basic and acidic residues" evidence="1">
    <location>
        <begin position="1026"/>
        <end position="1041"/>
    </location>
</feature>
<feature type="compositionally biased region" description="Basic and acidic residues" evidence="1">
    <location>
        <begin position="471"/>
        <end position="487"/>
    </location>
</feature>
<dbReference type="EMBL" id="KQ087231">
    <property type="protein sequence ID" value="KLT40671.1"/>
    <property type="molecule type" value="Genomic_DNA"/>
</dbReference>
<organism evidence="3 4">
    <name type="scientific">Cutaneotrichosporon oleaginosum</name>
    <dbReference type="NCBI Taxonomy" id="879819"/>
    <lineage>
        <taxon>Eukaryota</taxon>
        <taxon>Fungi</taxon>
        <taxon>Dikarya</taxon>
        <taxon>Basidiomycota</taxon>
        <taxon>Agaricomycotina</taxon>
        <taxon>Tremellomycetes</taxon>
        <taxon>Trichosporonales</taxon>
        <taxon>Trichosporonaceae</taxon>
        <taxon>Cutaneotrichosporon</taxon>
    </lineage>
</organism>
<feature type="compositionally biased region" description="Low complexity" evidence="1">
    <location>
        <begin position="910"/>
        <end position="923"/>
    </location>
</feature>
<feature type="compositionally biased region" description="Acidic residues" evidence="1">
    <location>
        <begin position="488"/>
        <end position="503"/>
    </location>
</feature>
<sequence>MREPSPDVDMPHVYGALHLLKRKTGEVASHIALDTTRVTLGRERECDIRLYFEDVSKMHAEILFDEESGIANLIVHGNNGLIYTPAGGAGKQYFPPSVLALGDGDTLQIRKKLFRFSYGDTLASSYHSPARTPARDSRRLSHRLSIVPQGKRFAPSPAKSRFATPARKGSQVDSVEEEEDEPLVFDELVGLAEGDEGDKIYLEKRDDKPKNPFMTPQPKGRAPLRNTSAVPRTRTITFALPTQPPFERNMDEDENEYVSEDEMAVLEEDPYGGVDEGVDDDVPAPATPTPAPIPLPEVSPMGGPRRPVVTPRAAYATPRGPGSDSLRRALLIRSARKRLEAETVESEIVSGHVEMRRRRSSGRTLSPPKPDSDSSEASEDEDKENTPGLQWVYEDGQGVVDDSDSDRESLDTEYSIPGARILDFHTSPDPGSPSESEEEEVTEESGEEYEENYADERDQPNEEQFPLEEGDICHEGDNSHEGDVSHEDNEEMGDISSDIDDEVDHSLVCPPEDVERSPSPVAARFYTPQPKRTMYAGARLSLAGIGAAPVRFAEQPSSVSEHLPTGMRIPPTPNRLGKPERVYTPGRAIKAEEQPEEKEEQAPTTPPPATPPSKTPARGGLTPAQRAALATPLHLPAAPSESFRDSVPRPIETPRRSTFLEALRSAKKSTVSFDANTSTPARSSSTSKQFGSMRKRMPTPRVDRIEEVDSLPPTPTAVEDVARVLYPLSPSESPSPPLQPAPANSTPDRNNRRRSLSSMAGIRDLLSRKSPKPTTLGLDDLIEPKAPSPKTPSFAGMREMFRAPHPSPALGGMRELFAEKAVPPTPHMALGDVFPEPEEKNSHEESQGSASESGEESEPTPKPQTRSRVPTRSIPARTTRAASKPQDEPKEREVEKHAPKTRRRVKVEETAAASPEPVSAPARSTRRQAAPPKRSASPPETHSAPTRRVTRSQTAEPEEEAQSAPTRRLEPKPVTRRSRRVLGDAEPEQEPAVKAAPKAAPKKKAAAPRKAAAPKTEKTTSTTKGVADKENSATPDPEPKRKTALPVRVTRSRKA</sequence>
<dbReference type="Gene3D" id="2.60.200.20">
    <property type="match status" value="1"/>
</dbReference>
<proteinExistence type="predicted"/>
<feature type="region of interest" description="Disordered" evidence="1">
    <location>
        <begin position="556"/>
        <end position="1055"/>
    </location>
</feature>
<protein>
    <recommendedName>
        <fullName evidence="2">FHA domain-containing protein</fullName>
    </recommendedName>
</protein>
<feature type="compositionally biased region" description="Acidic residues" evidence="1">
    <location>
        <begin position="373"/>
        <end position="383"/>
    </location>
</feature>
<evidence type="ECO:0000256" key="1">
    <source>
        <dbReference type="SAM" id="MobiDB-lite"/>
    </source>
</evidence>
<feature type="compositionally biased region" description="Basic and acidic residues" evidence="1">
    <location>
        <begin position="642"/>
        <end position="655"/>
    </location>
</feature>
<feature type="compositionally biased region" description="Pro residues" evidence="1">
    <location>
        <begin position="285"/>
        <end position="297"/>
    </location>
</feature>
<dbReference type="GeneID" id="28987456"/>
<feature type="compositionally biased region" description="Acidic residues" evidence="1">
    <location>
        <begin position="270"/>
        <end position="282"/>
    </location>
</feature>